<feature type="chain" id="PRO_5046626386" evidence="1">
    <location>
        <begin position="22"/>
        <end position="326"/>
    </location>
</feature>
<comment type="caution">
    <text evidence="2">The sequence shown here is derived from an EMBL/GenBank/DDBJ whole genome shotgun (WGS) entry which is preliminary data.</text>
</comment>
<name>A0ABT5R7B6_9GAMM</name>
<reference evidence="2" key="1">
    <citation type="submission" date="2021-12" db="EMBL/GenBank/DDBJ databases">
        <title>Enterovibrio ZSDZ35 sp. nov. and Enterovibrio ZSDZ42 sp. nov., isolated from coastal seawater in Qingdao.</title>
        <authorList>
            <person name="Zhang P."/>
        </authorList>
    </citation>
    <scope>NUCLEOTIDE SEQUENCE</scope>
    <source>
        <strain evidence="2">ZSDZ42</strain>
    </source>
</reference>
<sequence>MKYTHIAVSFLLLGYSSIGHAQLAPEEGISGNFSLLAAVSSTDSTLSTTVDAHLPNGEQARSEELLGAGLGNITYTFGDELNKQLFIGTSREDIATGLIALEMGYRHLTHSGTTFSLAFLPTVLTDEVWQDPYNWDTSREKTDRNGNAYLLSLSHINGSPFSIDIGFANIKIDEEKSGQTHLDRPEQKSMNRNAHSYFGKLSYQEMLTVTSGYSVSLRYLHHDTEGNAMTYNHLSAEGTWFKLHNRHKFAATLATGLSKFDKTNPIFEEQRSDAQYSVFGAYEFVSLFGNENLSFLSLASYSNHRSTIDFYSFEEYFFSSGFNISF</sequence>
<keyword evidence="1" id="KW-0732">Signal</keyword>
<organism evidence="2 3">
    <name type="scientific">Enterovibrio gelatinilyticus</name>
    <dbReference type="NCBI Taxonomy" id="2899819"/>
    <lineage>
        <taxon>Bacteria</taxon>
        <taxon>Pseudomonadati</taxon>
        <taxon>Pseudomonadota</taxon>
        <taxon>Gammaproteobacteria</taxon>
        <taxon>Vibrionales</taxon>
        <taxon>Vibrionaceae</taxon>
        <taxon>Enterovibrio</taxon>
    </lineage>
</organism>
<dbReference type="EMBL" id="JAJUBC010000044">
    <property type="protein sequence ID" value="MDD1796164.1"/>
    <property type="molecule type" value="Genomic_DNA"/>
</dbReference>
<dbReference type="Pfam" id="PF11059">
    <property type="entry name" value="DUF2860"/>
    <property type="match status" value="1"/>
</dbReference>
<evidence type="ECO:0000313" key="3">
    <source>
        <dbReference type="Proteomes" id="UP001149400"/>
    </source>
</evidence>
<feature type="signal peptide" evidence="1">
    <location>
        <begin position="1"/>
        <end position="21"/>
    </location>
</feature>
<dbReference type="Proteomes" id="UP001149400">
    <property type="component" value="Unassembled WGS sequence"/>
</dbReference>
<protein>
    <submittedName>
        <fullName evidence="2">DUF2860 domain-containing protein</fullName>
    </submittedName>
</protein>
<proteinExistence type="predicted"/>
<keyword evidence="3" id="KW-1185">Reference proteome</keyword>
<evidence type="ECO:0000256" key="1">
    <source>
        <dbReference type="SAM" id="SignalP"/>
    </source>
</evidence>
<gene>
    <name evidence="2" type="ORF">LRP50_23870</name>
</gene>
<dbReference type="PIRSF" id="PIRSF028696">
    <property type="entry name" value="UCP028696"/>
    <property type="match status" value="1"/>
</dbReference>
<dbReference type="InterPro" id="IPR016896">
    <property type="entry name" value="DUF2860"/>
</dbReference>
<accession>A0ABT5R7B6</accession>
<dbReference type="RefSeq" id="WP_274166924.1">
    <property type="nucleotide sequence ID" value="NZ_JAJUBC010000044.1"/>
</dbReference>
<evidence type="ECO:0000313" key="2">
    <source>
        <dbReference type="EMBL" id="MDD1796164.1"/>
    </source>
</evidence>